<accession>A0A0A1TW33</accession>
<dbReference type="Proteomes" id="UP000014680">
    <property type="component" value="Unassembled WGS sequence"/>
</dbReference>
<dbReference type="Gene3D" id="3.40.30.10">
    <property type="entry name" value="Glutaredoxin"/>
    <property type="match status" value="1"/>
</dbReference>
<dbReference type="GO" id="GO:0008379">
    <property type="term" value="F:thioredoxin peroxidase activity"/>
    <property type="evidence" value="ECO:0007669"/>
    <property type="project" value="TreeGrafter"/>
</dbReference>
<comment type="subcellular location">
    <subcellularLocation>
        <location evidence="1">Cytoplasm</location>
    </subcellularLocation>
</comment>
<dbReference type="Pfam" id="PF00578">
    <property type="entry name" value="AhpC-TSA"/>
    <property type="match status" value="1"/>
</dbReference>
<dbReference type="SUPFAM" id="SSF52833">
    <property type="entry name" value="Thioredoxin-like"/>
    <property type="match status" value="1"/>
</dbReference>
<keyword evidence="4" id="KW-0049">Antioxidant</keyword>
<feature type="domain" description="Thioredoxin" evidence="8">
    <location>
        <begin position="65"/>
        <end position="222"/>
    </location>
</feature>
<evidence type="ECO:0000313" key="10">
    <source>
        <dbReference type="Proteomes" id="UP000014680"/>
    </source>
</evidence>
<dbReference type="AlphaFoldDB" id="A0A0A1TW33"/>
<dbReference type="GO" id="GO:0045454">
    <property type="term" value="P:cell redox homeostasis"/>
    <property type="evidence" value="ECO:0007669"/>
    <property type="project" value="TreeGrafter"/>
</dbReference>
<sequence>MQFIFSKIQLHSGHVKWNESLYSVSVTRYPLYKQPTESKDKHFTCEKECPAKKAYEDFLRIVPKVQVGEEAPEIKAQCLCPCGAIKDFDMSEYKGKFIVLLFYPLDWTFVCPTEMMGYSKLAEEMNDVQFVGISVDSVFCHKAWTEAPKEHGGVGKLSFPLVSDIKKCISMRYNMYNVADGIARRGYVIVDTKGIVRYMQVNDNGIGRNTDETKRIIEAIKFSDEHGDVCPLNWKPGKDTMKPTPEGVAAYLTKH</sequence>
<protein>
    <recommendedName>
        <fullName evidence="8">Thioredoxin domain-containing protein</fullName>
    </recommendedName>
</protein>
<evidence type="ECO:0000256" key="5">
    <source>
        <dbReference type="ARBA" id="ARBA00023002"/>
    </source>
</evidence>
<dbReference type="InterPro" id="IPR036249">
    <property type="entry name" value="Thioredoxin-like_sf"/>
</dbReference>
<gene>
    <name evidence="9" type="ORF">EIN_174140</name>
</gene>
<dbReference type="RefSeq" id="XP_004184085.1">
    <property type="nucleotide sequence ID" value="XM_004184037.1"/>
</dbReference>
<dbReference type="GO" id="GO:0006979">
    <property type="term" value="P:response to oxidative stress"/>
    <property type="evidence" value="ECO:0007669"/>
    <property type="project" value="TreeGrafter"/>
</dbReference>
<evidence type="ECO:0000256" key="6">
    <source>
        <dbReference type="ARBA" id="ARBA00023157"/>
    </source>
</evidence>
<dbReference type="InterPro" id="IPR050217">
    <property type="entry name" value="Peroxiredoxin"/>
</dbReference>
<dbReference type="GeneID" id="14883430"/>
<dbReference type="KEGG" id="eiv:EIN_174140"/>
<dbReference type="FunFam" id="3.40.30.10:FF:000002">
    <property type="entry name" value="Alkyl hydroperoxide reductase C"/>
    <property type="match status" value="1"/>
</dbReference>
<dbReference type="EMBL" id="KB207112">
    <property type="protein sequence ID" value="ELP84739.1"/>
    <property type="molecule type" value="Genomic_DNA"/>
</dbReference>
<keyword evidence="5" id="KW-0560">Oxidoreductase</keyword>
<evidence type="ECO:0000256" key="2">
    <source>
        <dbReference type="ARBA" id="ARBA00022490"/>
    </source>
</evidence>
<dbReference type="PROSITE" id="PS51352">
    <property type="entry name" value="THIOREDOXIN_2"/>
    <property type="match status" value="1"/>
</dbReference>
<keyword evidence="3" id="KW-0575">Peroxidase</keyword>
<dbReference type="InterPro" id="IPR019479">
    <property type="entry name" value="Peroxiredoxin_C"/>
</dbReference>
<dbReference type="GO" id="GO:0033554">
    <property type="term" value="P:cellular response to stress"/>
    <property type="evidence" value="ECO:0007669"/>
    <property type="project" value="TreeGrafter"/>
</dbReference>
<evidence type="ECO:0000313" key="9">
    <source>
        <dbReference type="EMBL" id="ELP84739.1"/>
    </source>
</evidence>
<keyword evidence="6" id="KW-1015">Disulfide bond</keyword>
<evidence type="ECO:0000256" key="7">
    <source>
        <dbReference type="ARBA" id="ARBA00023284"/>
    </source>
</evidence>
<dbReference type="GO" id="GO:0005829">
    <property type="term" value="C:cytosol"/>
    <property type="evidence" value="ECO:0007669"/>
    <property type="project" value="TreeGrafter"/>
</dbReference>
<dbReference type="OMA" id="NMEISHS"/>
<evidence type="ECO:0000256" key="1">
    <source>
        <dbReference type="ARBA" id="ARBA00004496"/>
    </source>
</evidence>
<dbReference type="GO" id="GO:0042744">
    <property type="term" value="P:hydrogen peroxide catabolic process"/>
    <property type="evidence" value="ECO:0007669"/>
    <property type="project" value="TreeGrafter"/>
</dbReference>
<keyword evidence="7" id="KW-0676">Redox-active center</keyword>
<dbReference type="CDD" id="cd03015">
    <property type="entry name" value="PRX_Typ2cys"/>
    <property type="match status" value="1"/>
</dbReference>
<dbReference type="InterPro" id="IPR000866">
    <property type="entry name" value="AhpC/TSA"/>
</dbReference>
<dbReference type="PANTHER" id="PTHR10681">
    <property type="entry name" value="THIOREDOXIN PEROXIDASE"/>
    <property type="match status" value="1"/>
</dbReference>
<organism evidence="9 10">
    <name type="scientific">Entamoeba invadens IP1</name>
    <dbReference type="NCBI Taxonomy" id="370355"/>
    <lineage>
        <taxon>Eukaryota</taxon>
        <taxon>Amoebozoa</taxon>
        <taxon>Evosea</taxon>
        <taxon>Archamoebae</taxon>
        <taxon>Mastigamoebida</taxon>
        <taxon>Entamoebidae</taxon>
        <taxon>Entamoeba</taxon>
    </lineage>
</organism>
<evidence type="ECO:0000256" key="4">
    <source>
        <dbReference type="ARBA" id="ARBA00022862"/>
    </source>
</evidence>
<name>A0A0A1TW33_ENTIV</name>
<evidence type="ECO:0000259" key="8">
    <source>
        <dbReference type="PROSITE" id="PS51352"/>
    </source>
</evidence>
<keyword evidence="10" id="KW-1185">Reference proteome</keyword>
<proteinExistence type="predicted"/>
<dbReference type="PANTHER" id="PTHR10681:SF171">
    <property type="entry name" value="PEROXIREDOXIN 4"/>
    <property type="match status" value="1"/>
</dbReference>
<dbReference type="VEuPathDB" id="AmoebaDB:EIN_174140"/>
<reference evidence="9 10" key="1">
    <citation type="submission" date="2012-10" db="EMBL/GenBank/DDBJ databases">
        <authorList>
            <person name="Zafar N."/>
            <person name="Inman J."/>
            <person name="Hall N."/>
            <person name="Lorenzi H."/>
            <person name="Caler E."/>
        </authorList>
    </citation>
    <scope>NUCLEOTIDE SEQUENCE [LARGE SCALE GENOMIC DNA]</scope>
    <source>
        <strain evidence="9 10">IP1</strain>
    </source>
</reference>
<keyword evidence="2" id="KW-0963">Cytoplasm</keyword>
<dbReference type="InterPro" id="IPR013766">
    <property type="entry name" value="Thioredoxin_domain"/>
</dbReference>
<dbReference type="OrthoDB" id="10259030at2759"/>
<dbReference type="Pfam" id="PF10417">
    <property type="entry name" value="1-cysPrx_C"/>
    <property type="match status" value="1"/>
</dbReference>
<evidence type="ECO:0000256" key="3">
    <source>
        <dbReference type="ARBA" id="ARBA00022559"/>
    </source>
</evidence>